<dbReference type="PANTHER" id="PTHR23290:SF0">
    <property type="entry name" value="RRNA N6-ADENOSINE-METHYLTRANSFERASE METTL5"/>
    <property type="match status" value="1"/>
</dbReference>
<dbReference type="Proteomes" id="UP001174196">
    <property type="component" value="Unassembled WGS sequence"/>
</dbReference>
<evidence type="ECO:0000259" key="2">
    <source>
        <dbReference type="Pfam" id="PF01861"/>
    </source>
</evidence>
<keyword evidence="1" id="KW-0808">Transferase</keyword>
<dbReference type="SUPFAM" id="SSF53335">
    <property type="entry name" value="S-adenosyl-L-methionine-dependent methyltransferases"/>
    <property type="match status" value="1"/>
</dbReference>
<comment type="function">
    <text evidence="1">Involved in the biosynthesis of branched-chain polyamines, which support the growth of thermophiles under high-temperature conditions. Catalyzes the sequential condensation of spermidine with the aminopropyl groups of decarboxylated S-adenosylmethionines to produce N(4)-bis(aminopropyl)spermidine via N(4)-aminopropylspermidine.</text>
</comment>
<name>A0ABT8IRI9_9BACL</name>
<dbReference type="Gene3D" id="3.40.50.150">
    <property type="entry name" value="Vaccinia Virus protein VP39"/>
    <property type="match status" value="1"/>
</dbReference>
<dbReference type="InterPro" id="IPR014435">
    <property type="entry name" value="BpsA"/>
</dbReference>
<gene>
    <name evidence="1" type="primary">bpsA</name>
    <name evidence="3" type="ORF">NWF35_16165</name>
</gene>
<reference evidence="3" key="1">
    <citation type="submission" date="2022-08" db="EMBL/GenBank/DDBJ databases">
        <title>Polycladomyces zharkentsis sp. nov., a novel thermophilic CMC and starch-degrading bacterium isolated from a geothermal spring in Kazakhstan.</title>
        <authorList>
            <person name="Mashzhan A."/>
            <person name="Kistaubaeva A."/>
            <person name="Javier-Lopez R."/>
            <person name="Birkeland N.-K."/>
        </authorList>
    </citation>
    <scope>NUCLEOTIDE SEQUENCE</scope>
    <source>
        <strain evidence="3">KSR 13</strain>
    </source>
</reference>
<comment type="pathway">
    <text evidence="1">Amine and polyamine biosynthesis.</text>
</comment>
<comment type="similarity">
    <text evidence="1">Belongs to the branched-chain polyamine synthase family.</text>
</comment>
<keyword evidence="1" id="KW-0620">Polyamine biosynthesis</keyword>
<protein>
    <recommendedName>
        <fullName evidence="1">N(4)-bis(aminopropyl)spermidine synthase</fullName>
        <ecNumber evidence="1">2.5.1.128</ecNumber>
    </recommendedName>
    <alternativeName>
        <fullName evidence="1">Branched-chain polyamine synthase A</fullName>
    </alternativeName>
</protein>
<proteinExistence type="inferred from homology"/>
<dbReference type="HAMAP" id="MF_01947">
    <property type="entry name" value="Aminopropyltransf_BpsA"/>
    <property type="match status" value="1"/>
</dbReference>
<keyword evidence="4" id="KW-1185">Reference proteome</keyword>
<comment type="subcellular location">
    <subcellularLocation>
        <location evidence="1">Cytoplasm</location>
    </subcellularLocation>
</comment>
<comment type="caution">
    <text evidence="3">The sequence shown here is derived from an EMBL/GenBank/DDBJ whole genome shotgun (WGS) entry which is preliminary data.</text>
</comment>
<sequence>MSTIGIAAETRRIDALLLRELYFGPKTYWELMRAGQAQTHQVLESLQSLMESELVAYNDNRFVLTETGRRQAETLRLERVAKQRCEACGGRGIVLRPPFDRILADFKEIVAIRPKATPDFDQGYVTPETTVLRLVLMAQQGDLVGRDLLLLGDDDLTGIAAALSGLPRRICILDVDERIVSFIRDVARDRGWDHVHTEFYDARDGLPSHLRGQFDVFFTDPVETVKGLLLFLSRCTEGLRGPGAAGYFGLSYLEASWRKWRQIQRGILDMGFAITDMLGAFQDYLLEDIVARGYPVARMAPVPVKEPDIPFYVSTVYRLELVEKPRPLYSGRVELGRDLYYDEEACVTLQE</sequence>
<dbReference type="PANTHER" id="PTHR23290">
    <property type="entry name" value="RRNA N6-ADENOSINE-METHYLTRANSFERASE METTL5"/>
    <property type="match status" value="1"/>
</dbReference>
<evidence type="ECO:0000313" key="3">
    <source>
        <dbReference type="EMBL" id="MDN4595399.1"/>
    </source>
</evidence>
<organism evidence="3 4">
    <name type="scientific">Polycladomyces subterraneus</name>
    <dbReference type="NCBI Taxonomy" id="1016997"/>
    <lineage>
        <taxon>Bacteria</taxon>
        <taxon>Bacillati</taxon>
        <taxon>Bacillota</taxon>
        <taxon>Bacilli</taxon>
        <taxon>Bacillales</taxon>
        <taxon>Thermoactinomycetaceae</taxon>
        <taxon>Polycladomyces</taxon>
    </lineage>
</organism>
<dbReference type="InterPro" id="IPR029063">
    <property type="entry name" value="SAM-dependent_MTases_sf"/>
</dbReference>
<feature type="domain" description="N(4)-bis(aminopropyl)spermidine synthase C-terminal" evidence="2">
    <location>
        <begin position="102"/>
        <end position="345"/>
    </location>
</feature>
<dbReference type="InterPro" id="IPR051720">
    <property type="entry name" value="rRNA_MeTrfase/Polyamine_Synth"/>
</dbReference>
<dbReference type="InterPro" id="IPR002723">
    <property type="entry name" value="BpsA_C"/>
</dbReference>
<dbReference type="EMBL" id="JANRHH010000055">
    <property type="protein sequence ID" value="MDN4595399.1"/>
    <property type="molecule type" value="Genomic_DNA"/>
</dbReference>
<evidence type="ECO:0000256" key="1">
    <source>
        <dbReference type="HAMAP-Rule" id="MF_01947"/>
    </source>
</evidence>
<comment type="catalytic activity">
    <reaction evidence="1">
        <text>2 S-adenosyl 3-(methylsulfanyl)propylamine + spermidine = N(4)-bis(aminopropyl)spermidine + 2 S-methyl-5'-thioadenosine + 2 H(+)</text>
        <dbReference type="Rhea" id="RHEA:44132"/>
        <dbReference type="ChEBI" id="CHEBI:15378"/>
        <dbReference type="ChEBI" id="CHEBI:17509"/>
        <dbReference type="ChEBI" id="CHEBI:57443"/>
        <dbReference type="ChEBI" id="CHEBI:57834"/>
        <dbReference type="ChEBI" id="CHEBI:82771"/>
        <dbReference type="EC" id="2.5.1.128"/>
    </reaction>
</comment>
<evidence type="ECO:0000313" key="4">
    <source>
        <dbReference type="Proteomes" id="UP001174196"/>
    </source>
</evidence>
<dbReference type="Pfam" id="PF01861">
    <property type="entry name" value="BpsA_C"/>
    <property type="match status" value="1"/>
</dbReference>
<dbReference type="EC" id="2.5.1.128" evidence="1"/>
<keyword evidence="1" id="KW-0963">Cytoplasm</keyword>
<accession>A0ABT8IRI9</accession>
<dbReference type="RefSeq" id="WP_301240513.1">
    <property type="nucleotide sequence ID" value="NZ_JANRHH010000055.1"/>
</dbReference>